<name>A0A6J5F4P1_9BURK</name>
<dbReference type="AlphaFoldDB" id="A0A6J5F4P1"/>
<gene>
    <name evidence="1" type="ORF">LMG29542_07177</name>
</gene>
<reference evidence="1 2" key="1">
    <citation type="submission" date="2020-04" db="EMBL/GenBank/DDBJ databases">
        <authorList>
            <person name="De Canck E."/>
        </authorList>
    </citation>
    <scope>NUCLEOTIDE SEQUENCE [LARGE SCALE GENOMIC DNA]</scope>
    <source>
        <strain evidence="1 2">LMG 29542</strain>
    </source>
</reference>
<organism evidence="1 2">
    <name type="scientific">Paraburkholderia humisilvae</name>
    <dbReference type="NCBI Taxonomy" id="627669"/>
    <lineage>
        <taxon>Bacteria</taxon>
        <taxon>Pseudomonadati</taxon>
        <taxon>Pseudomonadota</taxon>
        <taxon>Betaproteobacteria</taxon>
        <taxon>Burkholderiales</taxon>
        <taxon>Burkholderiaceae</taxon>
        <taxon>Paraburkholderia</taxon>
    </lineage>
</organism>
<protein>
    <submittedName>
        <fullName evidence="1">Uncharacterized protein</fullName>
    </submittedName>
</protein>
<proteinExistence type="predicted"/>
<keyword evidence="2" id="KW-1185">Reference proteome</keyword>
<evidence type="ECO:0000313" key="2">
    <source>
        <dbReference type="Proteomes" id="UP000494363"/>
    </source>
</evidence>
<evidence type="ECO:0000313" key="1">
    <source>
        <dbReference type="EMBL" id="CAB3773293.1"/>
    </source>
</evidence>
<accession>A0A6J5F4P1</accession>
<sequence>MREQAGLDLAAEAADLELMVIAPEEHNATVGQVTHEVAGALHAGFGIREERIGDDAPGGGLGAVQVATGHTGPANVQFNHTPAVPAGRARRSLLRSGRTG</sequence>
<dbReference type="AntiFam" id="ANF00178">
    <property type="entry name" value="Shadow ORF (opposite dhbF)"/>
</dbReference>
<dbReference type="EMBL" id="CADIKH010000072">
    <property type="protein sequence ID" value="CAB3773293.1"/>
    <property type="molecule type" value="Genomic_DNA"/>
</dbReference>
<dbReference type="Proteomes" id="UP000494363">
    <property type="component" value="Unassembled WGS sequence"/>
</dbReference>